<evidence type="ECO:0000313" key="2">
    <source>
        <dbReference type="Proteomes" id="UP000799291"/>
    </source>
</evidence>
<reference evidence="1" key="1">
    <citation type="journal article" date="2020" name="Stud. Mycol.">
        <title>101 Dothideomycetes genomes: a test case for predicting lifestyles and emergence of pathogens.</title>
        <authorList>
            <person name="Haridas S."/>
            <person name="Albert R."/>
            <person name="Binder M."/>
            <person name="Bloem J."/>
            <person name="Labutti K."/>
            <person name="Salamov A."/>
            <person name="Andreopoulos B."/>
            <person name="Baker S."/>
            <person name="Barry K."/>
            <person name="Bills G."/>
            <person name="Bluhm B."/>
            <person name="Cannon C."/>
            <person name="Castanera R."/>
            <person name="Culley D."/>
            <person name="Daum C."/>
            <person name="Ezra D."/>
            <person name="Gonzalez J."/>
            <person name="Henrissat B."/>
            <person name="Kuo A."/>
            <person name="Liang C."/>
            <person name="Lipzen A."/>
            <person name="Lutzoni F."/>
            <person name="Magnuson J."/>
            <person name="Mondo S."/>
            <person name="Nolan M."/>
            <person name="Ohm R."/>
            <person name="Pangilinan J."/>
            <person name="Park H.-J."/>
            <person name="Ramirez L."/>
            <person name="Alfaro M."/>
            <person name="Sun H."/>
            <person name="Tritt A."/>
            <person name="Yoshinaga Y."/>
            <person name="Zwiers L.-H."/>
            <person name="Turgeon B."/>
            <person name="Goodwin S."/>
            <person name="Spatafora J."/>
            <person name="Crous P."/>
            <person name="Grigoriev I."/>
        </authorList>
    </citation>
    <scope>NUCLEOTIDE SEQUENCE</scope>
    <source>
        <strain evidence="1">CBS 122367</strain>
    </source>
</reference>
<name>A0A6G1IZ50_9PLEO</name>
<sequence length="302" mass="33792">MNVATGCVGTLPGLQGQPNGCHLDELLEHIWKATNTGDTRPSSKNVIWPPLVRDLQNLDAEKMTRTINQQLRVPNPAGGTGPLKSISYTGKLDLSKLVPNLGTDDYYSSQNKFGKFMLDARQFAEKNSGSWPQDQKDAFKKWGNQSKIIVEVAVQLREKDKWNARLGSKGNLEAKMGVKLELMKNPVSPDPSKPAKLYGVVGGQWDSWDAKKTAERMAGTSNHLDPRYLAARVYLVVRVYSAEEDGAERPPKEPRCVDRARNQGDHRLERRPFIAGYAGPRIRQDSDRDLVILFLERAVIDK</sequence>
<dbReference type="Proteomes" id="UP000799291">
    <property type="component" value="Unassembled WGS sequence"/>
</dbReference>
<dbReference type="EMBL" id="MU005583">
    <property type="protein sequence ID" value="KAF2683546.1"/>
    <property type="molecule type" value="Genomic_DNA"/>
</dbReference>
<keyword evidence="2" id="KW-1185">Reference proteome</keyword>
<organism evidence="1 2">
    <name type="scientific">Lentithecium fluviatile CBS 122367</name>
    <dbReference type="NCBI Taxonomy" id="1168545"/>
    <lineage>
        <taxon>Eukaryota</taxon>
        <taxon>Fungi</taxon>
        <taxon>Dikarya</taxon>
        <taxon>Ascomycota</taxon>
        <taxon>Pezizomycotina</taxon>
        <taxon>Dothideomycetes</taxon>
        <taxon>Pleosporomycetidae</taxon>
        <taxon>Pleosporales</taxon>
        <taxon>Massarineae</taxon>
        <taxon>Lentitheciaceae</taxon>
        <taxon>Lentithecium</taxon>
    </lineage>
</organism>
<evidence type="ECO:0000313" key="1">
    <source>
        <dbReference type="EMBL" id="KAF2683546.1"/>
    </source>
</evidence>
<accession>A0A6G1IZ50</accession>
<proteinExistence type="predicted"/>
<protein>
    <submittedName>
        <fullName evidence="1">Uncharacterized protein</fullName>
    </submittedName>
</protein>
<dbReference type="AlphaFoldDB" id="A0A6G1IZ50"/>
<gene>
    <name evidence="1" type="ORF">K458DRAFT_404531</name>
</gene>